<dbReference type="GO" id="GO:0006002">
    <property type="term" value="P:fructose 6-phosphate metabolic process"/>
    <property type="evidence" value="ECO:0007669"/>
    <property type="project" value="TreeGrafter"/>
</dbReference>
<keyword evidence="6" id="KW-1185">Reference proteome</keyword>
<organism evidence="5 6">
    <name type="scientific">Thermogutta terrifontis</name>
    <dbReference type="NCBI Taxonomy" id="1331910"/>
    <lineage>
        <taxon>Bacteria</taxon>
        <taxon>Pseudomonadati</taxon>
        <taxon>Planctomycetota</taxon>
        <taxon>Planctomycetia</taxon>
        <taxon>Pirellulales</taxon>
        <taxon>Thermoguttaceae</taxon>
        <taxon>Thermogutta</taxon>
    </lineage>
</organism>
<evidence type="ECO:0000256" key="2">
    <source>
        <dbReference type="ARBA" id="ARBA00012916"/>
    </source>
</evidence>
<sequence>MNLREERYARFALVREMMETPEILARFDPAVADEACRIVEQTKRLFLTGEGSSRIFPAKNLIYENLRRGGIWTIATDGARQAHEYRLQDFTVFAASNSGKTKEVISLFMKLAEENHPRRLGLTANKGVKLEEVSTQCYHLTCGPENAVAATKSVVEQALFYRALLAQAEGDDLLRVSRTEAAEAARHVLEMSIDPGLIEKLVAAPLIYFAGRNNGVAEELTLKTNEITRKKSDFLEGTYAVHGIEEVMDANEVMVVIDLFPAEMEKFQQVLAEKVGLTIIAIAAEPTIFPTIQIPTVPGYETVLQLLAGWNLLVEVGVAMGIDLDKPVRARKIGNEFQPG</sequence>
<dbReference type="OrthoDB" id="210097at2"/>
<proteinExistence type="predicted"/>
<dbReference type="InterPro" id="IPR001347">
    <property type="entry name" value="SIS_dom"/>
</dbReference>
<dbReference type="GO" id="GO:0006047">
    <property type="term" value="P:UDP-N-acetylglucosamine metabolic process"/>
    <property type="evidence" value="ECO:0007669"/>
    <property type="project" value="TreeGrafter"/>
</dbReference>
<feature type="domain" description="SIS" evidence="4">
    <location>
        <begin position="35"/>
        <end position="174"/>
    </location>
</feature>
<dbReference type="GO" id="GO:0006487">
    <property type="term" value="P:protein N-linked glycosylation"/>
    <property type="evidence" value="ECO:0007669"/>
    <property type="project" value="TreeGrafter"/>
</dbReference>
<evidence type="ECO:0000256" key="3">
    <source>
        <dbReference type="ARBA" id="ARBA00016090"/>
    </source>
</evidence>
<name>A0A286RDK1_9BACT</name>
<accession>A0A286RDK1</accession>
<dbReference type="PANTHER" id="PTHR10937:SF0">
    <property type="entry name" value="GLUTAMINE--FRUCTOSE-6-PHOSPHATE TRANSAMINASE (ISOMERIZING)"/>
    <property type="match status" value="1"/>
</dbReference>
<dbReference type="Pfam" id="PF01380">
    <property type="entry name" value="SIS"/>
    <property type="match status" value="1"/>
</dbReference>
<dbReference type="InterPro" id="IPR046348">
    <property type="entry name" value="SIS_dom_sf"/>
</dbReference>
<reference evidence="5 6" key="1">
    <citation type="journal article" name="Front. Microbiol.">
        <title>Sugar Metabolism of the First Thermophilic Planctomycete Thermogutta terrifontis: Comparative Genomic and Transcriptomic Approaches.</title>
        <authorList>
            <person name="Elcheninov A.G."/>
            <person name="Menzel P."/>
            <person name="Gudbergsdottir S.R."/>
            <person name="Slesarev A.I."/>
            <person name="Kadnikov V.V."/>
            <person name="Krogh A."/>
            <person name="Bonch-Osmolovskaya E.A."/>
            <person name="Peng X."/>
            <person name="Kublanov I.V."/>
        </authorList>
    </citation>
    <scope>NUCLEOTIDE SEQUENCE [LARGE SCALE GENOMIC DNA]</scope>
    <source>
        <strain evidence="5 6">R1</strain>
    </source>
</reference>
<dbReference type="GO" id="GO:0097367">
    <property type="term" value="F:carbohydrate derivative binding"/>
    <property type="evidence" value="ECO:0007669"/>
    <property type="project" value="InterPro"/>
</dbReference>
<gene>
    <name evidence="5" type="ORF">THTE_1437</name>
</gene>
<dbReference type="PROSITE" id="PS51464">
    <property type="entry name" value="SIS"/>
    <property type="match status" value="1"/>
</dbReference>
<evidence type="ECO:0000313" key="5">
    <source>
        <dbReference type="EMBL" id="ASV74039.1"/>
    </source>
</evidence>
<dbReference type="Proteomes" id="UP000215086">
    <property type="component" value="Chromosome"/>
</dbReference>
<evidence type="ECO:0000313" key="6">
    <source>
        <dbReference type="Proteomes" id="UP000215086"/>
    </source>
</evidence>
<dbReference type="SUPFAM" id="SSF53697">
    <property type="entry name" value="SIS domain"/>
    <property type="match status" value="1"/>
</dbReference>
<protein>
    <recommendedName>
        <fullName evidence="3">Glutamine--fructose-6-phosphate aminotransferase [isomerizing]</fullName>
        <ecNumber evidence="2">2.6.1.16</ecNumber>
    </recommendedName>
</protein>
<dbReference type="EC" id="2.6.1.16" evidence="2"/>
<dbReference type="PANTHER" id="PTHR10937">
    <property type="entry name" value="GLUCOSAMINE--FRUCTOSE-6-PHOSPHATE AMINOTRANSFERASE, ISOMERIZING"/>
    <property type="match status" value="1"/>
</dbReference>
<dbReference type="Gene3D" id="3.40.50.10490">
    <property type="entry name" value="Glucose-6-phosphate isomerase like protein, domain 1"/>
    <property type="match status" value="2"/>
</dbReference>
<comment type="catalytic activity">
    <reaction evidence="1">
        <text>D-fructose 6-phosphate + L-glutamine = D-glucosamine 6-phosphate + L-glutamate</text>
        <dbReference type="Rhea" id="RHEA:13237"/>
        <dbReference type="ChEBI" id="CHEBI:29985"/>
        <dbReference type="ChEBI" id="CHEBI:58359"/>
        <dbReference type="ChEBI" id="CHEBI:58725"/>
        <dbReference type="ChEBI" id="CHEBI:61527"/>
        <dbReference type="EC" id="2.6.1.16"/>
    </reaction>
</comment>
<evidence type="ECO:0000259" key="4">
    <source>
        <dbReference type="PROSITE" id="PS51464"/>
    </source>
</evidence>
<dbReference type="AlphaFoldDB" id="A0A286RDK1"/>
<dbReference type="EMBL" id="CP018477">
    <property type="protein sequence ID" value="ASV74039.1"/>
    <property type="molecule type" value="Genomic_DNA"/>
</dbReference>
<dbReference type="RefSeq" id="WP_095414478.1">
    <property type="nucleotide sequence ID" value="NZ_CP018477.1"/>
</dbReference>
<dbReference type="GO" id="GO:0016853">
    <property type="term" value="F:isomerase activity"/>
    <property type="evidence" value="ECO:0007669"/>
    <property type="project" value="UniProtKB-KW"/>
</dbReference>
<evidence type="ECO:0000256" key="1">
    <source>
        <dbReference type="ARBA" id="ARBA00001031"/>
    </source>
</evidence>
<keyword evidence="5" id="KW-0413">Isomerase</keyword>
<dbReference type="GO" id="GO:0004360">
    <property type="term" value="F:glutamine-fructose-6-phosphate transaminase (isomerizing) activity"/>
    <property type="evidence" value="ECO:0007669"/>
    <property type="project" value="UniProtKB-EC"/>
</dbReference>
<dbReference type="KEGG" id="ttf:THTE_1437"/>